<name>A0A8C6HCS1_MUSSI</name>
<evidence type="ECO:0000256" key="1">
    <source>
        <dbReference type="SAM" id="MobiDB-lite"/>
    </source>
</evidence>
<reference evidence="3" key="1">
    <citation type="submission" date="2025-08" db="UniProtKB">
        <authorList>
            <consortium name="Ensembl"/>
        </authorList>
    </citation>
    <scope>IDENTIFICATION</scope>
</reference>
<evidence type="ECO:0000256" key="2">
    <source>
        <dbReference type="SAM" id="SignalP"/>
    </source>
</evidence>
<dbReference type="GeneTree" id="ENSGT00680000100886"/>
<reference evidence="3" key="2">
    <citation type="submission" date="2025-09" db="UniProtKB">
        <authorList>
            <consortium name="Ensembl"/>
        </authorList>
    </citation>
    <scope>IDENTIFICATION</scope>
</reference>
<feature type="compositionally biased region" description="Gly residues" evidence="1">
    <location>
        <begin position="78"/>
        <end position="89"/>
    </location>
</feature>
<feature type="chain" id="PRO_5034496435" evidence="2">
    <location>
        <begin position="19"/>
        <end position="157"/>
    </location>
</feature>
<keyword evidence="4" id="KW-1185">Reference proteome</keyword>
<feature type="signal peptide" evidence="2">
    <location>
        <begin position="1"/>
        <end position="18"/>
    </location>
</feature>
<feature type="compositionally biased region" description="Polar residues" evidence="1">
    <location>
        <begin position="144"/>
        <end position="157"/>
    </location>
</feature>
<accession>A0A8C6HCS1</accession>
<evidence type="ECO:0000313" key="4">
    <source>
        <dbReference type="Proteomes" id="UP000694415"/>
    </source>
</evidence>
<feature type="compositionally biased region" description="Polar residues" evidence="1">
    <location>
        <begin position="39"/>
        <end position="63"/>
    </location>
</feature>
<feature type="region of interest" description="Disordered" evidence="1">
    <location>
        <begin position="21"/>
        <end position="157"/>
    </location>
</feature>
<feature type="compositionally biased region" description="Low complexity" evidence="1">
    <location>
        <begin position="101"/>
        <end position="125"/>
    </location>
</feature>
<proteinExistence type="predicted"/>
<protein>
    <submittedName>
        <fullName evidence="3">Uncharacterized protein</fullName>
    </submittedName>
</protein>
<dbReference type="AlphaFoldDB" id="A0A8C6HCS1"/>
<evidence type="ECO:0000313" key="3">
    <source>
        <dbReference type="Ensembl" id="ENSMSIP00000019171.1"/>
    </source>
</evidence>
<organism evidence="3 4">
    <name type="scientific">Mus spicilegus</name>
    <name type="common">Mound-building mouse</name>
    <dbReference type="NCBI Taxonomy" id="10103"/>
    <lineage>
        <taxon>Eukaryota</taxon>
        <taxon>Metazoa</taxon>
        <taxon>Chordata</taxon>
        <taxon>Craniata</taxon>
        <taxon>Vertebrata</taxon>
        <taxon>Euteleostomi</taxon>
        <taxon>Mammalia</taxon>
        <taxon>Eutheria</taxon>
        <taxon>Euarchontoglires</taxon>
        <taxon>Glires</taxon>
        <taxon>Rodentia</taxon>
        <taxon>Myomorpha</taxon>
        <taxon>Muroidea</taxon>
        <taxon>Muridae</taxon>
        <taxon>Murinae</taxon>
        <taxon>Mus</taxon>
        <taxon>Mus</taxon>
    </lineage>
</organism>
<sequence>MKLLLLYLAVVLCFVGKAERPNAQSSNNLSGKLEPKYENPTNGSSSGDSNEVSGPSSSAVDSTDSGDHGNLADKQGPGFNGPEGVGENNGGSFRAGSLDTGSKSDSGSHNLSSGSGSRSNVSTGGEPSDKNEPADPDVSGRVTCPTSKTQSGSPSVA</sequence>
<keyword evidence="2" id="KW-0732">Signal</keyword>
<dbReference type="Ensembl" id="ENSMSIT00000024214.1">
    <property type="protein sequence ID" value="ENSMSIP00000019171.1"/>
    <property type="gene ID" value="ENSMSIG00000016316.1"/>
</dbReference>
<dbReference type="Proteomes" id="UP000694415">
    <property type="component" value="Unplaced"/>
</dbReference>